<accession>A0ABU6YG25</accession>
<proteinExistence type="predicted"/>
<organism evidence="1 2">
    <name type="scientific">Stylosanthes scabra</name>
    <dbReference type="NCBI Taxonomy" id="79078"/>
    <lineage>
        <taxon>Eukaryota</taxon>
        <taxon>Viridiplantae</taxon>
        <taxon>Streptophyta</taxon>
        <taxon>Embryophyta</taxon>
        <taxon>Tracheophyta</taxon>
        <taxon>Spermatophyta</taxon>
        <taxon>Magnoliopsida</taxon>
        <taxon>eudicotyledons</taxon>
        <taxon>Gunneridae</taxon>
        <taxon>Pentapetalae</taxon>
        <taxon>rosids</taxon>
        <taxon>fabids</taxon>
        <taxon>Fabales</taxon>
        <taxon>Fabaceae</taxon>
        <taxon>Papilionoideae</taxon>
        <taxon>50 kb inversion clade</taxon>
        <taxon>dalbergioids sensu lato</taxon>
        <taxon>Dalbergieae</taxon>
        <taxon>Pterocarpus clade</taxon>
        <taxon>Stylosanthes</taxon>
    </lineage>
</organism>
<protein>
    <submittedName>
        <fullName evidence="1">Uncharacterized protein</fullName>
    </submittedName>
</protein>
<evidence type="ECO:0000313" key="1">
    <source>
        <dbReference type="EMBL" id="MED6208866.1"/>
    </source>
</evidence>
<keyword evidence="2" id="KW-1185">Reference proteome</keyword>
<dbReference type="EMBL" id="JASCZI010241983">
    <property type="protein sequence ID" value="MED6208866.1"/>
    <property type="molecule type" value="Genomic_DNA"/>
</dbReference>
<dbReference type="Proteomes" id="UP001341840">
    <property type="component" value="Unassembled WGS sequence"/>
</dbReference>
<name>A0ABU6YG25_9FABA</name>
<sequence>MYTASSSRQYLTSSFDLNGTEQLFGLIRRCDDRNVVDRCQRESAMAWILSSLLNLRGVVYAGRKLTDAVNHLTCYGSQGTPTKVAFPTDGMLERC</sequence>
<evidence type="ECO:0000313" key="2">
    <source>
        <dbReference type="Proteomes" id="UP001341840"/>
    </source>
</evidence>
<gene>
    <name evidence="1" type="ORF">PIB30_049145</name>
</gene>
<comment type="caution">
    <text evidence="1">The sequence shown here is derived from an EMBL/GenBank/DDBJ whole genome shotgun (WGS) entry which is preliminary data.</text>
</comment>
<reference evidence="1 2" key="1">
    <citation type="journal article" date="2023" name="Plants (Basel)">
        <title>Bridging the Gap: Combining Genomics and Transcriptomics Approaches to Understand Stylosanthes scabra, an Orphan Legume from the Brazilian Caatinga.</title>
        <authorList>
            <person name="Ferreira-Neto J.R.C."/>
            <person name="da Silva M.D."/>
            <person name="Binneck E."/>
            <person name="de Melo N.F."/>
            <person name="da Silva R.H."/>
            <person name="de Melo A.L.T.M."/>
            <person name="Pandolfi V."/>
            <person name="Bustamante F.O."/>
            <person name="Brasileiro-Vidal A.C."/>
            <person name="Benko-Iseppon A.M."/>
        </authorList>
    </citation>
    <scope>NUCLEOTIDE SEQUENCE [LARGE SCALE GENOMIC DNA]</scope>
    <source>
        <tissue evidence="1">Leaves</tissue>
    </source>
</reference>